<dbReference type="GO" id="GO:0005886">
    <property type="term" value="C:plasma membrane"/>
    <property type="evidence" value="ECO:0007669"/>
    <property type="project" value="TreeGrafter"/>
</dbReference>
<accession>Q22U28</accession>
<feature type="region of interest" description="Disordered" evidence="7">
    <location>
        <begin position="1021"/>
        <end position="1059"/>
    </location>
</feature>
<dbReference type="GO" id="GO:0005249">
    <property type="term" value="F:voltage-gated potassium channel activity"/>
    <property type="evidence" value="ECO:0007669"/>
    <property type="project" value="TreeGrafter"/>
</dbReference>
<feature type="compositionally biased region" description="Basic and acidic residues" evidence="7">
    <location>
        <begin position="931"/>
        <end position="941"/>
    </location>
</feature>
<dbReference type="Gene3D" id="1.10.287.70">
    <property type="match status" value="1"/>
</dbReference>
<dbReference type="PANTHER" id="PTHR10217:SF435">
    <property type="entry name" value="POTASSIUM VOLTAGE-GATED CHANNEL PROTEIN EAG"/>
    <property type="match status" value="1"/>
</dbReference>
<evidence type="ECO:0000313" key="11">
    <source>
        <dbReference type="Proteomes" id="UP000009168"/>
    </source>
</evidence>
<feature type="region of interest" description="Disordered" evidence="7">
    <location>
        <begin position="1227"/>
        <end position="1255"/>
    </location>
</feature>
<keyword evidence="3 8" id="KW-0812">Transmembrane</keyword>
<dbReference type="Proteomes" id="UP000009168">
    <property type="component" value="Unassembled WGS sequence"/>
</dbReference>
<reference evidence="11" key="1">
    <citation type="journal article" date="2006" name="PLoS Biol.">
        <title>Macronuclear genome sequence of the ciliate Tetrahymena thermophila, a model eukaryote.</title>
        <authorList>
            <person name="Eisen J.A."/>
            <person name="Coyne R.S."/>
            <person name="Wu M."/>
            <person name="Wu D."/>
            <person name="Thiagarajan M."/>
            <person name="Wortman J.R."/>
            <person name="Badger J.H."/>
            <person name="Ren Q."/>
            <person name="Amedeo P."/>
            <person name="Jones K.M."/>
            <person name="Tallon L.J."/>
            <person name="Delcher A.L."/>
            <person name="Salzberg S.L."/>
            <person name="Silva J.C."/>
            <person name="Haas B.J."/>
            <person name="Majoros W.H."/>
            <person name="Farzad M."/>
            <person name="Carlton J.M."/>
            <person name="Smith R.K. Jr."/>
            <person name="Garg J."/>
            <person name="Pearlman R.E."/>
            <person name="Karrer K.M."/>
            <person name="Sun L."/>
            <person name="Manning G."/>
            <person name="Elde N.C."/>
            <person name="Turkewitz A.P."/>
            <person name="Asai D.J."/>
            <person name="Wilkes D.E."/>
            <person name="Wang Y."/>
            <person name="Cai H."/>
            <person name="Collins K."/>
            <person name="Stewart B.A."/>
            <person name="Lee S.R."/>
            <person name="Wilamowska K."/>
            <person name="Weinberg Z."/>
            <person name="Ruzzo W.L."/>
            <person name="Wloga D."/>
            <person name="Gaertig J."/>
            <person name="Frankel J."/>
            <person name="Tsao C.-C."/>
            <person name="Gorovsky M.A."/>
            <person name="Keeling P.J."/>
            <person name="Waller R.F."/>
            <person name="Patron N.J."/>
            <person name="Cherry J.M."/>
            <person name="Stover N.A."/>
            <person name="Krieger C.J."/>
            <person name="del Toro C."/>
            <person name="Ryder H.F."/>
            <person name="Williamson S.C."/>
            <person name="Barbeau R.A."/>
            <person name="Hamilton E.P."/>
            <person name="Orias E."/>
        </authorList>
    </citation>
    <scope>NUCLEOTIDE SEQUENCE [LARGE SCALE GENOMIC DNA]</scope>
    <source>
        <strain evidence="11">SB210</strain>
    </source>
</reference>
<feature type="compositionally biased region" description="Polar residues" evidence="7">
    <location>
        <begin position="169"/>
        <end position="189"/>
    </location>
</feature>
<organism evidence="10 11">
    <name type="scientific">Tetrahymena thermophila (strain SB210)</name>
    <dbReference type="NCBI Taxonomy" id="312017"/>
    <lineage>
        <taxon>Eukaryota</taxon>
        <taxon>Sar</taxon>
        <taxon>Alveolata</taxon>
        <taxon>Ciliophora</taxon>
        <taxon>Intramacronucleata</taxon>
        <taxon>Oligohymenophorea</taxon>
        <taxon>Hymenostomatida</taxon>
        <taxon>Tetrahymenina</taxon>
        <taxon>Tetrahymenidae</taxon>
        <taxon>Tetrahymena</taxon>
    </lineage>
</organism>
<gene>
    <name evidence="10" type="ORF">TTHERM_00263550</name>
</gene>
<evidence type="ECO:0000313" key="10">
    <source>
        <dbReference type="EMBL" id="EAR88859.2"/>
    </source>
</evidence>
<feature type="compositionally biased region" description="Polar residues" evidence="7">
    <location>
        <begin position="873"/>
        <end position="884"/>
    </location>
</feature>
<dbReference type="InterPro" id="IPR005821">
    <property type="entry name" value="Ion_trans_dom"/>
</dbReference>
<feature type="compositionally biased region" description="Low complexity" evidence="7">
    <location>
        <begin position="1021"/>
        <end position="1030"/>
    </location>
</feature>
<dbReference type="GO" id="GO:0042391">
    <property type="term" value="P:regulation of membrane potential"/>
    <property type="evidence" value="ECO:0007669"/>
    <property type="project" value="TreeGrafter"/>
</dbReference>
<feature type="transmembrane region" description="Helical" evidence="8">
    <location>
        <begin position="428"/>
        <end position="444"/>
    </location>
</feature>
<feature type="domain" description="Cyclic nucleotide-binding" evidence="9">
    <location>
        <begin position="561"/>
        <end position="672"/>
    </location>
</feature>
<dbReference type="SUPFAM" id="SSF81324">
    <property type="entry name" value="Voltage-gated potassium channels"/>
    <property type="match status" value="1"/>
</dbReference>
<comment type="subcellular location">
    <subcellularLocation>
        <location evidence="1">Membrane</location>
        <topology evidence="1">Multi-pass membrane protein</topology>
    </subcellularLocation>
</comment>
<dbReference type="InterPro" id="IPR050818">
    <property type="entry name" value="KCNH_animal-type"/>
</dbReference>
<evidence type="ECO:0000256" key="3">
    <source>
        <dbReference type="ARBA" id="ARBA00022692"/>
    </source>
</evidence>
<dbReference type="Gene3D" id="2.60.120.10">
    <property type="entry name" value="Jelly Rolls"/>
    <property type="match status" value="1"/>
</dbReference>
<evidence type="ECO:0000256" key="4">
    <source>
        <dbReference type="ARBA" id="ARBA00022989"/>
    </source>
</evidence>
<feature type="compositionally biased region" description="Low complexity" evidence="7">
    <location>
        <begin position="949"/>
        <end position="960"/>
    </location>
</feature>
<feature type="region of interest" description="Disordered" evidence="7">
    <location>
        <begin position="1447"/>
        <end position="1478"/>
    </location>
</feature>
<dbReference type="InParanoid" id="Q22U28"/>
<feature type="transmembrane region" description="Helical" evidence="8">
    <location>
        <begin position="383"/>
        <end position="403"/>
    </location>
</feature>
<dbReference type="InterPro" id="IPR014710">
    <property type="entry name" value="RmlC-like_jellyroll"/>
</dbReference>
<dbReference type="RefSeq" id="XP_001009104.2">
    <property type="nucleotide sequence ID" value="XM_001009104.2"/>
</dbReference>
<feature type="compositionally biased region" description="Polar residues" evidence="7">
    <location>
        <begin position="789"/>
        <end position="803"/>
    </location>
</feature>
<evidence type="ECO:0000256" key="7">
    <source>
        <dbReference type="SAM" id="MobiDB-lite"/>
    </source>
</evidence>
<feature type="region of interest" description="Disordered" evidence="7">
    <location>
        <begin position="1271"/>
        <end position="1305"/>
    </location>
</feature>
<evidence type="ECO:0000256" key="6">
    <source>
        <dbReference type="ARBA" id="ARBA00023136"/>
    </source>
</evidence>
<dbReference type="InterPro" id="IPR000595">
    <property type="entry name" value="cNMP-bd_dom"/>
</dbReference>
<feature type="region of interest" description="Disordered" evidence="7">
    <location>
        <begin position="929"/>
        <end position="964"/>
    </location>
</feature>
<dbReference type="HOGENOM" id="CLU_283070_0_0_1"/>
<feature type="region of interest" description="Disordered" evidence="7">
    <location>
        <begin position="857"/>
        <end position="884"/>
    </location>
</feature>
<feature type="compositionally biased region" description="Polar residues" evidence="7">
    <location>
        <begin position="1278"/>
        <end position="1305"/>
    </location>
</feature>
<dbReference type="PROSITE" id="PS50042">
    <property type="entry name" value="CNMP_BINDING_3"/>
    <property type="match status" value="1"/>
</dbReference>
<evidence type="ECO:0000259" key="9">
    <source>
        <dbReference type="PROSITE" id="PS50042"/>
    </source>
</evidence>
<evidence type="ECO:0000256" key="5">
    <source>
        <dbReference type="ARBA" id="ARBA00023065"/>
    </source>
</evidence>
<evidence type="ECO:0000256" key="1">
    <source>
        <dbReference type="ARBA" id="ARBA00004141"/>
    </source>
</evidence>
<feature type="compositionally biased region" description="Acidic residues" evidence="7">
    <location>
        <begin position="804"/>
        <end position="813"/>
    </location>
</feature>
<dbReference type="Gene3D" id="1.10.287.630">
    <property type="entry name" value="Helix hairpin bin"/>
    <property type="match status" value="1"/>
</dbReference>
<feature type="region of interest" description="Disordered" evidence="7">
    <location>
        <begin position="149"/>
        <end position="193"/>
    </location>
</feature>
<dbReference type="KEGG" id="tet:TTHERM_00263550"/>
<dbReference type="PANTHER" id="PTHR10217">
    <property type="entry name" value="VOLTAGE AND LIGAND GATED POTASSIUM CHANNEL"/>
    <property type="match status" value="1"/>
</dbReference>
<feature type="compositionally biased region" description="Polar residues" evidence="7">
    <location>
        <begin position="1031"/>
        <end position="1041"/>
    </location>
</feature>
<keyword evidence="6 8" id="KW-0472">Membrane</keyword>
<dbReference type="OrthoDB" id="312527at2759"/>
<evidence type="ECO:0000256" key="2">
    <source>
        <dbReference type="ARBA" id="ARBA00022448"/>
    </source>
</evidence>
<proteinExistence type="predicted"/>
<keyword evidence="11" id="KW-1185">Reference proteome</keyword>
<keyword evidence="5" id="KW-0406">Ion transport</keyword>
<keyword evidence="2" id="KW-0813">Transport</keyword>
<name>Q22U28_TETTS</name>
<dbReference type="SUPFAM" id="SSF51206">
    <property type="entry name" value="cAMP-binding domain-like"/>
    <property type="match status" value="1"/>
</dbReference>
<evidence type="ECO:0000256" key="8">
    <source>
        <dbReference type="SAM" id="Phobius"/>
    </source>
</evidence>
<keyword evidence="4 8" id="KW-1133">Transmembrane helix</keyword>
<dbReference type="Pfam" id="PF00520">
    <property type="entry name" value="Ion_trans"/>
    <property type="match status" value="1"/>
</dbReference>
<sequence length="1478" mass="172011">MEIKENEQDSGLHARQALMKQRFIYRNTESQQQKPLYKEDEISLSASEISERELQIQDNTYNLKYENTRDKMKFQNNFQQETSSPHSLVFFSNCQIDLTMQENQHKSMENKFKFRHGNEESIQNSQLAFHNSNYQLNKERQFYENSIVENTSEGKNKKNSINSSKPYQGKTQPQEGENANSQDSKMNQKQQEEPHINPIQNKTLKHMIHQNKVNNIKKKFINNLITSCPSVTFKHLTRKQFGIINDFSSDFGYFIHNTNQLIFSEKSSYIKKIAYSVGNTKLSDVLSSFMSGDYLFQSVTYENGEAITNRIKICQKYFWNFIKDVAIVVIFQLSKNIDQDSLIYYLDYIIFLKYIDIPQKLQELETKLQISQTKLNWIKLIKLECLVLLIAHVACCIFLRIGLTEMRLNNDSWITQFKYDDNSNEKNYIISLYYIIITMTTIGYGDITPFTTNEKIFMILVAIVATNICAYSYTQINEIVKYEEQKKQIYQQTMQGINNEMNKMGLNILLQHKVRKHFEFQLYKEEEKKKYSENLFDVLPKSLKEEVLQELTQGLSNEIIVLKNMSTSCLKEVRNSIKQKVLFPEEIIVKHNELDNCIYYVAQGSVTLSIPVQVLSNEKYHKTPFMNVKTLTKNTAFGYEGFLLDQVSPYTIKSDGVGFLLLIQKDEFLSILKRHPRDYEMYMMLKDEALLNKKTENIIQNCMSCNDSNHQIGSCPYVTFFKKRWKKPIKQEVIRQTFNRQRKDRTKSNSYKNLIIYQDCAKEFVLTQQRDEEINELYNLLKSNKQATQKDFVSSETTNSSESDMTEQLEEDSSSFANFVNSQKLTVSLQNNLMQNQQQQKSNQFISTEQRGIQEQLKMKSKRESFEIKKGNSSDNTKNMNTTNGVQGVQSRQLYVIEEGEEDTIQQSMNRSLDSYNKIKKSIQESIFQRQNEEKQFEKNSSKQNENTSSNSSIFPPSSNEKVTQRNVDYQDLNIAPAQIYSNTSILNDIPDKNKVNSAQIIEDNSQNVSKTSINVSTSLQQARQNNNQQKKSTAQSPSKIENSKKRSSQTSIKDLNKFEMTSKHLTEEQWDIEDENNNMKLSGKKQVQANKEQTFQDEMFNIYQKNAKKALRSERRVSSLINKELESPYKFSTVSNLLFDDFTSPVLISPTKRKNKYTQSIIIQNLEHIENNPVFLHNQSSTSQSQFDSECIIQQTPSNQQISLQGNLISTSPLVLQKRSSQKMLSNQVKFSQNIQSHQPGNTTPRNSLPTNSAYPQQIDQQFDIQIPSKNRDQRARQSFSQAVQNDQAKYQPQSTSPKNSESKMNLMNMSMSEYKQQTLQNLNYASSQGKMQTHLMLSSGESHQYSSEYQIKFQEGLQDLDMLIVRKNLRIAYEKGFIKTDLVKVLDNEIDIDIMKNYNFYYPQKNARVVVFKLRRFQQVANSKKSKIVSKINIENKKKIRKSKQSEYSSLSVKNLSTKPNSATMNQLSRPSLRIS</sequence>
<feature type="region of interest" description="Disordered" evidence="7">
    <location>
        <begin position="789"/>
        <end position="813"/>
    </location>
</feature>
<protein>
    <submittedName>
        <fullName evidence="10">Cyclic nucleotide-binding domain protein</fullName>
    </submittedName>
</protein>
<dbReference type="GeneID" id="7826079"/>
<feature type="compositionally biased region" description="Basic and acidic residues" evidence="7">
    <location>
        <begin position="862"/>
        <end position="872"/>
    </location>
</feature>
<dbReference type="InterPro" id="IPR018490">
    <property type="entry name" value="cNMP-bd_dom_sf"/>
</dbReference>
<dbReference type="EMBL" id="GG662830">
    <property type="protein sequence ID" value="EAR88859.2"/>
    <property type="molecule type" value="Genomic_DNA"/>
</dbReference>
<feature type="compositionally biased region" description="Polar residues" evidence="7">
    <location>
        <begin position="1448"/>
        <end position="1478"/>
    </location>
</feature>
<dbReference type="CDD" id="cd00038">
    <property type="entry name" value="CAP_ED"/>
    <property type="match status" value="1"/>
</dbReference>